<evidence type="ECO:0000256" key="1">
    <source>
        <dbReference type="ARBA" id="ARBA00009183"/>
    </source>
</evidence>
<dbReference type="InterPro" id="IPR020946">
    <property type="entry name" value="Flavin_mOase-like"/>
</dbReference>
<feature type="compositionally biased region" description="Basic and acidic residues" evidence="6">
    <location>
        <begin position="543"/>
        <end position="552"/>
    </location>
</feature>
<comment type="similarity">
    <text evidence="1">Belongs to the FMO family.</text>
</comment>
<protein>
    <recommendedName>
        <fullName evidence="7">DUF6314 domain-containing protein</fullName>
    </recommendedName>
</protein>
<sequence length="761" mass="85176">MTFSFYRGLGRVMSKSVCIVGAGPSGLVAAKTLLHNAPKGHFKVSIFDSQATIGGLWPASKTDSGRLVHPLMVANQSRHTVQFSDLAWEDDAPQFPRAWQVGKYLEQYQSRYLSGNPDFELQLKSRVAKAEKRNDGTEGWKIHIQSGDGEEARDFDYLIVASGYFGKPIIPECFKNAKTSVPIIHSSQYRDLKGLLGEGKEKGGKILIVGGQMSGVEIAGTVASHLSSAVNSPEESEIAGIDKYSIYNAIQRPIWVFPLFTSPEPTFTAAPFAPLDLGSYNVNNRPRPLENTQGHISQEHANMVHTIFESSLGDQEQFSPLLMPNQQERDQPAYLAVSDWYSDFVRSGMITLSFGKVLSLEGDLVTLDDHGAQIDDIAAVVLATGFDPSPCVDFLPKDILNTLQHSPKHLSQALALAFHGTHHPEVPNLGFVGFYRSPYWGVMQMHARFITDLWSGQTGSKLEALQRKLQTDDSIKRTLSLRDDPRLSQFPMGDYMYLMQEFSEALSIPMHESIMPKTPTTSRNNLPLDTLTPARYPSPSDSPEAKAEAEKSLKQTRDVVVECLTTPRFVARGVFRSLLGTWRLERDLNSRLPSHPSGKFVGTAQFLLRERTSEGLQCASVSNSVDACDENGGGEDLEYLYIEDGEFQTSAGFGFKATRRYIWRYDSKKDVISVWFAKPDDQKRADYLFHEIEFEAPPLEDNEKREKEGWAAKAGHLCIDDYYNVKYNFAFKAVNLEKWSIEYTVNGPKKDYTIHGTYERI</sequence>
<dbReference type="SUPFAM" id="SSF51905">
    <property type="entry name" value="FAD/NAD(P)-binding domain"/>
    <property type="match status" value="1"/>
</dbReference>
<dbReference type="EMBL" id="JOKZ01000008">
    <property type="protein sequence ID" value="KKP07342.1"/>
    <property type="molecule type" value="Genomic_DNA"/>
</dbReference>
<dbReference type="Proteomes" id="UP000034112">
    <property type="component" value="Unassembled WGS sequence"/>
</dbReference>
<keyword evidence="4" id="KW-0521">NADP</keyword>
<dbReference type="Pfam" id="PF19834">
    <property type="entry name" value="DUF6314"/>
    <property type="match status" value="1"/>
</dbReference>
<dbReference type="Gene3D" id="3.50.50.60">
    <property type="entry name" value="FAD/NAD(P)-binding domain"/>
    <property type="match status" value="1"/>
</dbReference>
<dbReference type="OMA" id="GQFPMGD"/>
<feature type="region of interest" description="Disordered" evidence="6">
    <location>
        <begin position="514"/>
        <end position="552"/>
    </location>
</feature>
<evidence type="ECO:0000313" key="8">
    <source>
        <dbReference type="EMBL" id="KKP07342.1"/>
    </source>
</evidence>
<accession>A0A0G0A572</accession>
<dbReference type="AlphaFoldDB" id="A0A0G0A572"/>
<comment type="caution">
    <text evidence="8">The sequence shown here is derived from an EMBL/GenBank/DDBJ whole genome shotgun (WGS) entry which is preliminary data.</text>
</comment>
<reference evidence="9" key="1">
    <citation type="journal article" date="2015" name="Genome Announc.">
        <title>Draft whole-genome sequence of the biocontrol agent Trichoderma harzianum T6776.</title>
        <authorList>
            <person name="Baroncelli R."/>
            <person name="Piaggeschi G."/>
            <person name="Fiorini L."/>
            <person name="Bertolini E."/>
            <person name="Zapparata A."/>
            <person name="Pe M.E."/>
            <person name="Sarrocco S."/>
            <person name="Vannacci G."/>
        </authorList>
    </citation>
    <scope>NUCLEOTIDE SEQUENCE [LARGE SCALE GENOMIC DNA]</scope>
    <source>
        <strain evidence="9">T6776</strain>
    </source>
</reference>
<keyword evidence="5" id="KW-0560">Oxidoreductase</keyword>
<evidence type="ECO:0000256" key="4">
    <source>
        <dbReference type="ARBA" id="ARBA00022857"/>
    </source>
</evidence>
<evidence type="ECO:0000256" key="2">
    <source>
        <dbReference type="ARBA" id="ARBA00022630"/>
    </source>
</evidence>
<feature type="domain" description="DUF6314" evidence="7">
    <location>
        <begin position="578"/>
        <end position="760"/>
    </location>
</feature>
<evidence type="ECO:0000256" key="3">
    <source>
        <dbReference type="ARBA" id="ARBA00022827"/>
    </source>
</evidence>
<dbReference type="GO" id="GO:0004499">
    <property type="term" value="F:N,N-dimethylaniline monooxygenase activity"/>
    <property type="evidence" value="ECO:0007669"/>
    <property type="project" value="InterPro"/>
</dbReference>
<dbReference type="Pfam" id="PF00743">
    <property type="entry name" value="FMO-like"/>
    <property type="match status" value="1"/>
</dbReference>
<dbReference type="OrthoDB" id="66881at2759"/>
<keyword evidence="3" id="KW-0274">FAD</keyword>
<gene>
    <name evidence="8" type="ORF">THAR02_00539</name>
</gene>
<dbReference type="InterPro" id="IPR036188">
    <property type="entry name" value="FAD/NAD-bd_sf"/>
</dbReference>
<evidence type="ECO:0000256" key="6">
    <source>
        <dbReference type="SAM" id="MobiDB-lite"/>
    </source>
</evidence>
<dbReference type="PRINTS" id="PR00370">
    <property type="entry name" value="FMOXYGENASE"/>
</dbReference>
<evidence type="ECO:0000256" key="5">
    <source>
        <dbReference type="ARBA" id="ARBA00023002"/>
    </source>
</evidence>
<organism evidence="8 9">
    <name type="scientific">Trichoderma harzianum</name>
    <name type="common">Hypocrea lixii</name>
    <dbReference type="NCBI Taxonomy" id="5544"/>
    <lineage>
        <taxon>Eukaryota</taxon>
        <taxon>Fungi</taxon>
        <taxon>Dikarya</taxon>
        <taxon>Ascomycota</taxon>
        <taxon>Pezizomycotina</taxon>
        <taxon>Sordariomycetes</taxon>
        <taxon>Hypocreomycetidae</taxon>
        <taxon>Hypocreales</taxon>
        <taxon>Hypocreaceae</taxon>
        <taxon>Trichoderma</taxon>
    </lineage>
</organism>
<dbReference type="InterPro" id="IPR050346">
    <property type="entry name" value="FMO-like"/>
</dbReference>
<feature type="compositionally biased region" description="Polar residues" evidence="6">
    <location>
        <begin position="518"/>
        <end position="527"/>
    </location>
</feature>
<name>A0A0G0A572_TRIHA</name>
<dbReference type="PANTHER" id="PTHR23023">
    <property type="entry name" value="DIMETHYLANILINE MONOOXYGENASE"/>
    <property type="match status" value="1"/>
</dbReference>
<keyword evidence="2" id="KW-0285">Flavoprotein</keyword>
<evidence type="ECO:0000313" key="9">
    <source>
        <dbReference type="Proteomes" id="UP000034112"/>
    </source>
</evidence>
<evidence type="ECO:0000259" key="7">
    <source>
        <dbReference type="Pfam" id="PF19834"/>
    </source>
</evidence>
<proteinExistence type="inferred from homology"/>
<dbReference type="InterPro" id="IPR000960">
    <property type="entry name" value="Flavin_mOase"/>
</dbReference>
<dbReference type="InterPro" id="IPR045632">
    <property type="entry name" value="DUF6314"/>
</dbReference>
<dbReference type="GO" id="GO:0050660">
    <property type="term" value="F:flavin adenine dinucleotide binding"/>
    <property type="evidence" value="ECO:0007669"/>
    <property type="project" value="InterPro"/>
</dbReference>
<dbReference type="GO" id="GO:0050661">
    <property type="term" value="F:NADP binding"/>
    <property type="evidence" value="ECO:0007669"/>
    <property type="project" value="InterPro"/>
</dbReference>